<dbReference type="RefSeq" id="WP_036874289.1">
    <property type="nucleotide sequence ID" value="NZ_JASBZX010000013.1"/>
</dbReference>
<proteinExistence type="predicted"/>
<protein>
    <recommendedName>
        <fullName evidence="4">DUF3078 domain-containing protein</fullName>
    </recommendedName>
</protein>
<accession>A0A0A2E450</accession>
<name>A0A0A2E450_9PORP</name>
<keyword evidence="3" id="KW-1185">Reference proteome</keyword>
<dbReference type="InterPro" id="IPR021428">
    <property type="entry name" value="DUF3078"/>
</dbReference>
<dbReference type="eggNOG" id="COG3137">
    <property type="taxonomic scope" value="Bacteria"/>
</dbReference>
<evidence type="ECO:0000256" key="1">
    <source>
        <dbReference type="SAM" id="SignalP"/>
    </source>
</evidence>
<evidence type="ECO:0000313" key="2">
    <source>
        <dbReference type="EMBL" id="KGN73693.1"/>
    </source>
</evidence>
<sequence length="295" mass="32847">MKKIFYVGILALLTASLTFAQDDKEQKDWMIKGVTGLNASQTALSNWSAGGENTFTGNVYLNVQANYKKNRWSWDNALNTDFGKTYTKSNDWVKAVDKIELTSKLGYAFSKNWNIAFMGNFLTQYAPGYKDAADKKNGKPHISKFLSPGYLTLALGAEYKPCDDFSVLISPLTGKLTFVHDDYLSSIGAFGVNPGKHSLAELGASVVANLNKKFTENISYISKLTLFSAYNNNFGNVDMIWDNMLSMKVSKYLTTTLTLNMLYDDDIHAVDKDGKEIGPRLQIREMIGVGVAYNF</sequence>
<evidence type="ECO:0008006" key="4">
    <source>
        <dbReference type="Google" id="ProtNLM"/>
    </source>
</evidence>
<dbReference type="AlphaFoldDB" id="A0A0A2E450"/>
<organism evidence="2 3">
    <name type="scientific">Porphyromonas macacae</name>
    <dbReference type="NCBI Taxonomy" id="28115"/>
    <lineage>
        <taxon>Bacteria</taxon>
        <taxon>Pseudomonadati</taxon>
        <taxon>Bacteroidota</taxon>
        <taxon>Bacteroidia</taxon>
        <taxon>Bacteroidales</taxon>
        <taxon>Porphyromonadaceae</taxon>
        <taxon>Porphyromonas</taxon>
    </lineage>
</organism>
<comment type="caution">
    <text evidence="2">The sequence shown here is derived from an EMBL/GenBank/DDBJ whole genome shotgun (WGS) entry which is preliminary data.</text>
</comment>
<dbReference type="EMBL" id="JRFA01000019">
    <property type="protein sequence ID" value="KGN73693.1"/>
    <property type="molecule type" value="Genomic_DNA"/>
</dbReference>
<gene>
    <name evidence="2" type="ORF">HQ47_07040</name>
</gene>
<reference evidence="2 3" key="1">
    <citation type="submission" date="2014-09" db="EMBL/GenBank/DDBJ databases">
        <title>Draft Genome Sequence of Porphyromonas macacae COT-192_OH2859.</title>
        <authorList>
            <person name="Wallis C."/>
            <person name="Deusch O."/>
            <person name="O'Flynn C."/>
            <person name="Davis I."/>
            <person name="Horsfall A."/>
            <person name="Kirkwood N."/>
            <person name="Harris S."/>
            <person name="Eisen J.A."/>
            <person name="Coil D.A."/>
            <person name="Darling A.E."/>
            <person name="Jospin G."/>
            <person name="Alexiev A."/>
        </authorList>
    </citation>
    <scope>NUCLEOTIDE SEQUENCE [LARGE SCALE GENOMIC DNA]</scope>
    <source>
        <strain evidence="3">COT-192 OH2859</strain>
    </source>
</reference>
<dbReference type="OrthoDB" id="1495718at2"/>
<evidence type="ECO:0000313" key="3">
    <source>
        <dbReference type="Proteomes" id="UP000030103"/>
    </source>
</evidence>
<feature type="signal peptide" evidence="1">
    <location>
        <begin position="1"/>
        <end position="20"/>
    </location>
</feature>
<dbReference type="STRING" id="28115.HQ47_07040"/>
<dbReference type="Pfam" id="PF11276">
    <property type="entry name" value="DUF3078"/>
    <property type="match status" value="1"/>
</dbReference>
<keyword evidence="1" id="KW-0732">Signal</keyword>
<feature type="chain" id="PRO_5001986867" description="DUF3078 domain-containing protein" evidence="1">
    <location>
        <begin position="21"/>
        <end position="295"/>
    </location>
</feature>
<dbReference type="Proteomes" id="UP000030103">
    <property type="component" value="Unassembled WGS sequence"/>
</dbReference>